<keyword evidence="2" id="KW-0472">Membrane</keyword>
<evidence type="ECO:0000313" key="3">
    <source>
        <dbReference type="EMBL" id="CAD9272810.1"/>
    </source>
</evidence>
<organism evidence="3">
    <name type="scientific">Grammatophora oceanica</name>
    <dbReference type="NCBI Taxonomy" id="210454"/>
    <lineage>
        <taxon>Eukaryota</taxon>
        <taxon>Sar</taxon>
        <taxon>Stramenopiles</taxon>
        <taxon>Ochrophyta</taxon>
        <taxon>Bacillariophyta</taxon>
        <taxon>Fragilariophyceae</taxon>
        <taxon>Fragilariophycidae</taxon>
        <taxon>Rhabdonematales</taxon>
        <taxon>Grammatophoraceae</taxon>
        <taxon>Grammatophora</taxon>
    </lineage>
</organism>
<sequence>MMTATTTTCSKRSTVPSCNSSLSSSQRMRLLLMGTETSSFDHLPSRMLNEKDGWARLFVLAALNLLVLDLSMTVMRHYRRPTNIGSLCWTNSPSVHDVKQHLSHHALADSPKNNENNQITISLYPHLLLGAYGLIRVAITYSKMATDVL</sequence>
<protein>
    <submittedName>
        <fullName evidence="3">Uncharacterized protein</fullName>
    </submittedName>
</protein>
<keyword evidence="2" id="KW-0812">Transmembrane</keyword>
<dbReference type="EMBL" id="HBGK01003187">
    <property type="protein sequence ID" value="CAD9272810.1"/>
    <property type="molecule type" value="Transcribed_RNA"/>
</dbReference>
<feature type="compositionally biased region" description="Polar residues" evidence="1">
    <location>
        <begin position="9"/>
        <end position="19"/>
    </location>
</feature>
<dbReference type="AlphaFoldDB" id="A0A7S1UQ27"/>
<evidence type="ECO:0000256" key="1">
    <source>
        <dbReference type="SAM" id="MobiDB-lite"/>
    </source>
</evidence>
<reference evidence="3" key="1">
    <citation type="submission" date="2021-01" db="EMBL/GenBank/DDBJ databases">
        <authorList>
            <person name="Corre E."/>
            <person name="Pelletier E."/>
            <person name="Niang G."/>
            <person name="Scheremetjew M."/>
            <person name="Finn R."/>
            <person name="Kale V."/>
            <person name="Holt S."/>
            <person name="Cochrane G."/>
            <person name="Meng A."/>
            <person name="Brown T."/>
            <person name="Cohen L."/>
        </authorList>
    </citation>
    <scope>NUCLEOTIDE SEQUENCE</scope>
    <source>
        <strain evidence="3">CCMP 410</strain>
    </source>
</reference>
<proteinExistence type="predicted"/>
<name>A0A7S1UQ27_9STRA</name>
<evidence type="ECO:0000256" key="2">
    <source>
        <dbReference type="SAM" id="Phobius"/>
    </source>
</evidence>
<keyword evidence="2" id="KW-1133">Transmembrane helix</keyword>
<gene>
    <name evidence="3" type="ORF">GOCE00092_LOCUS1717</name>
</gene>
<feature type="transmembrane region" description="Helical" evidence="2">
    <location>
        <begin position="53"/>
        <end position="70"/>
    </location>
</feature>
<feature type="region of interest" description="Disordered" evidence="1">
    <location>
        <begin position="1"/>
        <end position="21"/>
    </location>
</feature>
<accession>A0A7S1UQ27</accession>